<dbReference type="OrthoDB" id="4961018at2759"/>
<sequence length="306" mass="34266">MHVQDVSLTTVATNNPPPAYTPGEALPSYDELVRRYEKIEVLVAGIPIEEPPVGGDATLKTFKTRASSTPTQEFMEEQLKSAAENATEAALRLRTMFNEIHLKAIEIDKIHHSGFEPSVRRHKQVGSPLWEHVYSPCQCVREPASNWAAQEFDSILNLSRLVAIEIQNLGTSFDVRIIPICLDDDVPIDSKKTRVAEFLAVSEFQASEQSARDHAIKSKDIKDKLKLPKPDFTSVVGNFETWANNKEGDLEREIAELLRDLDDMKVELAKIDDKINIIKAARAISGILLLHCPWGICEFLLLLVSE</sequence>
<dbReference type="AlphaFoldDB" id="A0A319E146"/>
<evidence type="ECO:0000313" key="2">
    <source>
        <dbReference type="EMBL" id="PYI00178.1"/>
    </source>
</evidence>
<gene>
    <name evidence="2" type="ORF">BO71DRAFT_479008</name>
</gene>
<name>A0A319E146_9EURO</name>
<dbReference type="VEuPathDB" id="FungiDB:BO71DRAFT_479008"/>
<dbReference type="Proteomes" id="UP000247810">
    <property type="component" value="Unassembled WGS sequence"/>
</dbReference>
<accession>A0A319E146</accession>
<keyword evidence="1" id="KW-0175">Coiled coil</keyword>
<proteinExistence type="predicted"/>
<evidence type="ECO:0000256" key="1">
    <source>
        <dbReference type="SAM" id="Coils"/>
    </source>
</evidence>
<evidence type="ECO:0000313" key="3">
    <source>
        <dbReference type="Proteomes" id="UP000247810"/>
    </source>
</evidence>
<reference evidence="2 3" key="1">
    <citation type="submission" date="2018-02" db="EMBL/GenBank/DDBJ databases">
        <title>The genomes of Aspergillus section Nigri reveals drivers in fungal speciation.</title>
        <authorList>
            <consortium name="DOE Joint Genome Institute"/>
            <person name="Vesth T.C."/>
            <person name="Nybo J."/>
            <person name="Theobald S."/>
            <person name="Brandl J."/>
            <person name="Frisvad J.C."/>
            <person name="Nielsen K.F."/>
            <person name="Lyhne E.K."/>
            <person name="Kogle M.E."/>
            <person name="Kuo A."/>
            <person name="Riley R."/>
            <person name="Clum A."/>
            <person name="Nolan M."/>
            <person name="Lipzen A."/>
            <person name="Salamov A."/>
            <person name="Henrissat B."/>
            <person name="Wiebenga A."/>
            <person name="De vries R.P."/>
            <person name="Grigoriev I.V."/>
            <person name="Mortensen U.H."/>
            <person name="Andersen M.R."/>
            <person name="Baker S.E."/>
        </authorList>
    </citation>
    <scope>NUCLEOTIDE SEQUENCE [LARGE SCALE GENOMIC DNA]</scope>
    <source>
        <strain evidence="2 3">CBS 707.79</strain>
    </source>
</reference>
<organism evidence="2 3">
    <name type="scientific">Aspergillus ellipticus CBS 707.79</name>
    <dbReference type="NCBI Taxonomy" id="1448320"/>
    <lineage>
        <taxon>Eukaryota</taxon>
        <taxon>Fungi</taxon>
        <taxon>Dikarya</taxon>
        <taxon>Ascomycota</taxon>
        <taxon>Pezizomycotina</taxon>
        <taxon>Eurotiomycetes</taxon>
        <taxon>Eurotiomycetidae</taxon>
        <taxon>Eurotiales</taxon>
        <taxon>Aspergillaceae</taxon>
        <taxon>Aspergillus</taxon>
        <taxon>Aspergillus subgen. Circumdati</taxon>
    </lineage>
</organism>
<dbReference type="EMBL" id="KZ825797">
    <property type="protein sequence ID" value="PYI00178.1"/>
    <property type="molecule type" value="Genomic_DNA"/>
</dbReference>
<feature type="coiled-coil region" evidence="1">
    <location>
        <begin position="247"/>
        <end position="274"/>
    </location>
</feature>
<protein>
    <submittedName>
        <fullName evidence="2">Uncharacterized protein</fullName>
    </submittedName>
</protein>
<keyword evidence="3" id="KW-1185">Reference proteome</keyword>